<dbReference type="Pfam" id="PF00361">
    <property type="entry name" value="Proton_antipo_M"/>
    <property type="match status" value="1"/>
</dbReference>
<evidence type="ECO:0000256" key="8">
    <source>
        <dbReference type="ARBA" id="ARBA00023136"/>
    </source>
</evidence>
<evidence type="ECO:0000256" key="2">
    <source>
        <dbReference type="ARBA" id="ARBA00022448"/>
    </source>
</evidence>
<feature type="domain" description="MrpA C-terminal/MbhE" evidence="15">
    <location>
        <begin position="682"/>
        <end position="763"/>
    </location>
</feature>
<keyword evidence="4" id="KW-1003">Cell membrane</keyword>
<feature type="domain" description="NADH-Ubiquinone oxidoreductase (complex I) chain 5 N-terminal" evidence="12">
    <location>
        <begin position="66"/>
        <end position="109"/>
    </location>
</feature>
<protein>
    <submittedName>
        <fullName evidence="16">Monovalent cation/H+ antiporter subunit A</fullName>
    </submittedName>
</protein>
<evidence type="ECO:0000259" key="12">
    <source>
        <dbReference type="Pfam" id="PF00662"/>
    </source>
</evidence>
<feature type="transmembrane region" description="Helical" evidence="10">
    <location>
        <begin position="598"/>
        <end position="617"/>
    </location>
</feature>
<dbReference type="PANTHER" id="PTHR43373">
    <property type="entry name" value="NA(+)/H(+) ANTIPORTER SUBUNIT"/>
    <property type="match status" value="1"/>
</dbReference>
<evidence type="ECO:0000259" key="14">
    <source>
        <dbReference type="Pfam" id="PF13244"/>
    </source>
</evidence>
<proteinExistence type="predicted"/>
<feature type="transmembrane region" description="Helical" evidence="10">
    <location>
        <begin position="77"/>
        <end position="100"/>
    </location>
</feature>
<reference evidence="17" key="1">
    <citation type="journal article" date="2019" name="Int. J. Syst. Evol. Microbiol.">
        <title>The Global Catalogue of Microorganisms (GCM) 10K type strain sequencing project: providing services to taxonomists for standard genome sequencing and annotation.</title>
        <authorList>
            <consortium name="The Broad Institute Genomics Platform"/>
            <consortium name="The Broad Institute Genome Sequencing Center for Infectious Disease"/>
            <person name="Wu L."/>
            <person name="Ma J."/>
        </authorList>
    </citation>
    <scope>NUCLEOTIDE SEQUENCE [LARGE SCALE GENOMIC DNA]</scope>
    <source>
        <strain evidence="17">KCTC 52607</strain>
    </source>
</reference>
<evidence type="ECO:0000313" key="17">
    <source>
        <dbReference type="Proteomes" id="UP001595456"/>
    </source>
</evidence>
<comment type="caution">
    <text evidence="16">The sequence shown here is derived from an EMBL/GenBank/DDBJ whole genome shotgun (WGS) entry which is preliminary data.</text>
</comment>
<keyword evidence="2" id="KW-0813">Transport</keyword>
<dbReference type="Pfam" id="PF20501">
    <property type="entry name" value="MbhE"/>
    <property type="match status" value="1"/>
</dbReference>
<keyword evidence="7" id="KW-0406">Ion transport</keyword>
<dbReference type="EMBL" id="JBHRST010000022">
    <property type="protein sequence ID" value="MFC3099011.1"/>
    <property type="molecule type" value="Genomic_DNA"/>
</dbReference>
<feature type="transmembrane region" description="Helical" evidence="10">
    <location>
        <begin position="242"/>
        <end position="264"/>
    </location>
</feature>
<feature type="transmembrane region" description="Helical" evidence="10">
    <location>
        <begin position="689"/>
        <end position="706"/>
    </location>
</feature>
<dbReference type="Proteomes" id="UP001595456">
    <property type="component" value="Unassembled WGS sequence"/>
</dbReference>
<feature type="transmembrane region" description="Helical" evidence="10">
    <location>
        <begin position="130"/>
        <end position="150"/>
    </location>
</feature>
<sequence length="949" mass="100404">MDLILISLLPFLGSLAVALAARAPRAAHAAIAGSFSLAALLLVLAKAPAVLAGQEISARFEWVPAIGLNVSYFLDPLGLMFAGLILGIGLLIIIYAAFYLAAADSSARFLSFLMLFQGAMLGIVMSDNILLLLVFWELTSLSSFLLIGFWRHLPEGRQGARMALAVTGGGGLALIAGMLVLGNIAGSFELTEILASGEVIQASPLYPVALLLILIGCFTKSAQFPFHFWLPQAMAAPTPVSAYLHSATMVKAGVFLLARLWPVLAGTELWFYLVATTGLVTMLVGAGIALFKTDLKALLAYSTVSHLGLLTMLLGFGTPMAAMVAVFHILNHATFKAALFMNAGIVDHEVGTRDTRRLGGLLHLMPIAATLGIVAALSMAGIPPLNGFLSKEMMLEQAAQTGWAGSAWLVPVLVTLAALLSAAYSFRYIVHVYFGPRRTDYPKSPHDPGVGLWGPPALLVALVVLIGLFPQTLAGPLVQAVSGAVIGAEPPAYKLALWHGFNAALLMSVLAVAGGALVLWRFGLAERIWQRLPVPVAKDMFERFIAALVQFCRWISDGINNGSLQRTLFVFFLATLALGIEGMSGGSHAAGTRDTLPASPVTVIAWLALIAGVVAVVVSERKRFLALIYISVVGLIVSLGFVYLSAPDLALTQISVEVVTILLLLLALNLLPKMPVPTGTSVRRVRDGLLAIGAGGGVGWLAYAVMTRAPNDPISAFHWAQSKPGGGGTNVVNVTLVDFRGFDTFGEIIVLGIAALGIYALLQTATRGASGARLLAWIPDIVRSPERHPMMLVVASRLILPIAIVVALHIFLRGHNLPGGGFIAGLVFAIAMLIQFMASGFEWAEERRRTERHALIAFGVLIAAATGLGSLAFGGPFLTSAFDYFHFPVVGEVELATALLFDIGVALTVVGAVLLALGQLSNIAQRAEKLETTKEAMDIDPTREPEAQP</sequence>
<feature type="transmembrane region" description="Helical" evidence="10">
    <location>
        <begin position="790"/>
        <end position="812"/>
    </location>
</feature>
<name>A0ABV7EB07_9SPHN</name>
<gene>
    <name evidence="16" type="ORF">ACFODU_14535</name>
</gene>
<dbReference type="PANTHER" id="PTHR43373:SF1">
    <property type="entry name" value="NA(+)_H(+) ANTIPORTER SUBUNIT A"/>
    <property type="match status" value="1"/>
</dbReference>
<evidence type="ECO:0000256" key="6">
    <source>
        <dbReference type="ARBA" id="ARBA00022989"/>
    </source>
</evidence>
<dbReference type="Pfam" id="PF04039">
    <property type="entry name" value="MnhB"/>
    <property type="match status" value="1"/>
</dbReference>
<evidence type="ECO:0000256" key="4">
    <source>
        <dbReference type="ARBA" id="ARBA00022475"/>
    </source>
</evidence>
<feature type="transmembrane region" description="Helical" evidence="10">
    <location>
        <begin position="895"/>
        <end position="917"/>
    </location>
</feature>
<feature type="transmembrane region" description="Helical" evidence="10">
    <location>
        <begin position="358"/>
        <end position="382"/>
    </location>
</feature>
<evidence type="ECO:0000256" key="7">
    <source>
        <dbReference type="ARBA" id="ARBA00023065"/>
    </source>
</evidence>
<feature type="transmembrane region" description="Helical" evidence="10">
    <location>
        <begin position="450"/>
        <end position="469"/>
    </location>
</feature>
<feature type="transmembrane region" description="Helical" evidence="10">
    <location>
        <begin position="107"/>
        <end position="124"/>
    </location>
</feature>
<dbReference type="InterPro" id="IPR001750">
    <property type="entry name" value="ND/Mrp_TM"/>
</dbReference>
<evidence type="ECO:0000256" key="9">
    <source>
        <dbReference type="RuleBase" id="RU000320"/>
    </source>
</evidence>
<keyword evidence="5 9" id="KW-0812">Transmembrane</keyword>
<feature type="domain" description="NADH:quinone oxidoreductase/Mrp antiporter transmembrane" evidence="11">
    <location>
        <begin position="126"/>
        <end position="405"/>
    </location>
</feature>
<feature type="transmembrane region" description="Helical" evidence="10">
    <location>
        <begin position="650"/>
        <end position="668"/>
    </location>
</feature>
<dbReference type="PRINTS" id="PR01434">
    <property type="entry name" value="NADHDHGNASE5"/>
</dbReference>
<evidence type="ECO:0000256" key="10">
    <source>
        <dbReference type="SAM" id="Phobius"/>
    </source>
</evidence>
<comment type="subcellular location">
    <subcellularLocation>
        <location evidence="1">Cell membrane</location>
        <topology evidence="1">Multi-pass membrane protein</topology>
    </subcellularLocation>
    <subcellularLocation>
        <location evidence="9">Membrane</location>
        <topology evidence="9">Multi-pass membrane protein</topology>
    </subcellularLocation>
</comment>
<feature type="transmembrane region" description="Helical" evidence="10">
    <location>
        <begin position="298"/>
        <end position="316"/>
    </location>
</feature>
<dbReference type="InterPro" id="IPR050616">
    <property type="entry name" value="CPA3_Na-H_Antiporter_A"/>
</dbReference>
<feature type="transmembrane region" description="Helical" evidence="10">
    <location>
        <begin position="270"/>
        <end position="291"/>
    </location>
</feature>
<feature type="domain" description="Na+/H+ antiporter MnhB subunit-related protein" evidence="13">
    <location>
        <begin position="792"/>
        <end position="914"/>
    </location>
</feature>
<evidence type="ECO:0000259" key="13">
    <source>
        <dbReference type="Pfam" id="PF04039"/>
    </source>
</evidence>
<feature type="transmembrane region" description="Helical" evidence="10">
    <location>
        <begin position="402"/>
        <end position="429"/>
    </location>
</feature>
<dbReference type="RefSeq" id="WP_336924510.1">
    <property type="nucleotide sequence ID" value="NZ_JBANRO010000001.1"/>
</dbReference>
<feature type="transmembrane region" description="Helical" evidence="10">
    <location>
        <begin position="748"/>
        <end position="769"/>
    </location>
</feature>
<evidence type="ECO:0000256" key="3">
    <source>
        <dbReference type="ARBA" id="ARBA00022449"/>
    </source>
</evidence>
<feature type="transmembrane region" description="Helical" evidence="10">
    <location>
        <begin position="322"/>
        <end position="346"/>
    </location>
</feature>
<feature type="transmembrane region" description="Helical" evidence="10">
    <location>
        <begin position="162"/>
        <end position="185"/>
    </location>
</feature>
<dbReference type="InterPro" id="IPR025383">
    <property type="entry name" value="MrpA_C/MbhD"/>
</dbReference>
<keyword evidence="6 10" id="KW-1133">Transmembrane helix</keyword>
<dbReference type="InterPro" id="IPR046806">
    <property type="entry name" value="MrpA_C/MbhE"/>
</dbReference>
<dbReference type="InterPro" id="IPR001516">
    <property type="entry name" value="Proton_antipo_N"/>
</dbReference>
<feature type="transmembrane region" description="Helical" evidence="10">
    <location>
        <begin position="568"/>
        <end position="586"/>
    </location>
</feature>
<evidence type="ECO:0000256" key="1">
    <source>
        <dbReference type="ARBA" id="ARBA00004651"/>
    </source>
</evidence>
<feature type="transmembrane region" description="Helical" evidence="10">
    <location>
        <begin position="205"/>
        <end position="230"/>
    </location>
</feature>
<evidence type="ECO:0000256" key="5">
    <source>
        <dbReference type="ARBA" id="ARBA00022692"/>
    </source>
</evidence>
<feature type="transmembrane region" description="Helical" evidence="10">
    <location>
        <begin position="818"/>
        <end position="841"/>
    </location>
</feature>
<dbReference type="Pfam" id="PF00662">
    <property type="entry name" value="Proton_antipo_N"/>
    <property type="match status" value="1"/>
</dbReference>
<dbReference type="NCBIfam" id="NF009288">
    <property type="entry name" value="PRK12648.1"/>
    <property type="match status" value="1"/>
</dbReference>
<feature type="transmembrane region" description="Helical" evidence="10">
    <location>
        <begin position="624"/>
        <end position="644"/>
    </location>
</feature>
<keyword evidence="8 10" id="KW-0472">Membrane</keyword>
<keyword evidence="3" id="KW-0050">Antiport</keyword>
<evidence type="ECO:0000259" key="15">
    <source>
        <dbReference type="Pfam" id="PF20501"/>
    </source>
</evidence>
<evidence type="ECO:0000313" key="16">
    <source>
        <dbReference type="EMBL" id="MFC3099011.1"/>
    </source>
</evidence>
<accession>A0ABV7EB07</accession>
<feature type="transmembrane region" description="Helical" evidence="10">
    <location>
        <begin position="501"/>
        <end position="522"/>
    </location>
</feature>
<dbReference type="InterPro" id="IPR007182">
    <property type="entry name" value="MnhB"/>
</dbReference>
<evidence type="ECO:0000259" key="11">
    <source>
        <dbReference type="Pfam" id="PF00361"/>
    </source>
</evidence>
<feature type="domain" description="MrpA C-terminal/MbhD" evidence="14">
    <location>
        <begin position="609"/>
        <end position="673"/>
    </location>
</feature>
<organism evidence="16 17">
    <name type="scientific">Alteraurantiacibacter palmitatis</name>
    <dbReference type="NCBI Taxonomy" id="2054628"/>
    <lineage>
        <taxon>Bacteria</taxon>
        <taxon>Pseudomonadati</taxon>
        <taxon>Pseudomonadota</taxon>
        <taxon>Alphaproteobacteria</taxon>
        <taxon>Sphingomonadales</taxon>
        <taxon>Erythrobacteraceae</taxon>
        <taxon>Alteraurantiacibacter</taxon>
    </lineage>
</organism>
<keyword evidence="17" id="KW-1185">Reference proteome</keyword>
<feature type="transmembrane region" description="Helical" evidence="10">
    <location>
        <begin position="853"/>
        <end position="875"/>
    </location>
</feature>
<dbReference type="Pfam" id="PF13244">
    <property type="entry name" value="MbhD"/>
    <property type="match status" value="1"/>
</dbReference>